<feature type="region of interest" description="Disordered" evidence="1">
    <location>
        <begin position="112"/>
        <end position="136"/>
    </location>
</feature>
<reference evidence="2 3" key="1">
    <citation type="journal article" date="2016" name="Nat. Commun.">
        <title>Thousands of microbial genomes shed light on interconnected biogeochemical processes in an aquifer system.</title>
        <authorList>
            <person name="Anantharaman K."/>
            <person name="Brown C.T."/>
            <person name="Hug L.A."/>
            <person name="Sharon I."/>
            <person name="Castelle C.J."/>
            <person name="Probst A.J."/>
            <person name="Thomas B.C."/>
            <person name="Singh A."/>
            <person name="Wilkins M.J."/>
            <person name="Karaoz U."/>
            <person name="Brodie E.L."/>
            <person name="Williams K.H."/>
            <person name="Hubbard S.S."/>
            <person name="Banfield J.F."/>
        </authorList>
    </citation>
    <scope>NUCLEOTIDE SEQUENCE [LARGE SCALE GENOMIC DNA]</scope>
</reference>
<accession>A0A1G2HGE8</accession>
<gene>
    <name evidence="2" type="ORF">A2919_00490</name>
</gene>
<sequence length="136" mass="15433">MPDFTQEQYLQAFNSTPDDVKEMLLAEHTSAIISSATQRYGVETDKILSISAIIGYIMVGLVPVKNLIPLLREEIGLDEKTSKDLAYELREQVFSHIASVLSEMQKNIPEYKQVAEESETASRHRDESVTRKVMEE</sequence>
<name>A0A1G2HGE8_9BACT</name>
<dbReference type="EMBL" id="MHOH01000009">
    <property type="protein sequence ID" value="OGZ60968.1"/>
    <property type="molecule type" value="Genomic_DNA"/>
</dbReference>
<protein>
    <submittedName>
        <fullName evidence="2">Uncharacterized protein</fullName>
    </submittedName>
</protein>
<comment type="caution">
    <text evidence="2">The sequence shown here is derived from an EMBL/GenBank/DDBJ whole genome shotgun (WGS) entry which is preliminary data.</text>
</comment>
<proteinExistence type="predicted"/>
<feature type="compositionally biased region" description="Basic and acidic residues" evidence="1">
    <location>
        <begin position="120"/>
        <end position="136"/>
    </location>
</feature>
<organism evidence="2 3">
    <name type="scientific">Candidatus Spechtbacteria bacterium RIFCSPLOWO2_01_FULL_43_12</name>
    <dbReference type="NCBI Taxonomy" id="1802162"/>
    <lineage>
        <taxon>Bacteria</taxon>
        <taxon>Candidatus Spechtiibacteriota</taxon>
    </lineage>
</organism>
<evidence type="ECO:0000313" key="2">
    <source>
        <dbReference type="EMBL" id="OGZ60968.1"/>
    </source>
</evidence>
<dbReference type="Proteomes" id="UP000178835">
    <property type="component" value="Unassembled WGS sequence"/>
</dbReference>
<dbReference type="AlphaFoldDB" id="A0A1G2HGE8"/>
<evidence type="ECO:0000256" key="1">
    <source>
        <dbReference type="SAM" id="MobiDB-lite"/>
    </source>
</evidence>
<evidence type="ECO:0000313" key="3">
    <source>
        <dbReference type="Proteomes" id="UP000178835"/>
    </source>
</evidence>